<organism evidence="2 3">
    <name type="scientific">Rotaria socialis</name>
    <dbReference type="NCBI Taxonomy" id="392032"/>
    <lineage>
        <taxon>Eukaryota</taxon>
        <taxon>Metazoa</taxon>
        <taxon>Spiralia</taxon>
        <taxon>Gnathifera</taxon>
        <taxon>Rotifera</taxon>
        <taxon>Eurotatoria</taxon>
        <taxon>Bdelloidea</taxon>
        <taxon>Philodinida</taxon>
        <taxon>Philodinidae</taxon>
        <taxon>Rotaria</taxon>
    </lineage>
</organism>
<reference evidence="2" key="1">
    <citation type="submission" date="2021-02" db="EMBL/GenBank/DDBJ databases">
        <authorList>
            <person name="Nowell W R."/>
        </authorList>
    </citation>
    <scope>NUCLEOTIDE SEQUENCE</scope>
</reference>
<dbReference type="SUPFAM" id="SSF56219">
    <property type="entry name" value="DNase I-like"/>
    <property type="match status" value="1"/>
</dbReference>
<name>A0A821WDP6_9BILA</name>
<evidence type="ECO:0000259" key="1">
    <source>
        <dbReference type="PROSITE" id="PS50878"/>
    </source>
</evidence>
<dbReference type="Proteomes" id="UP000663838">
    <property type="component" value="Unassembled WGS sequence"/>
</dbReference>
<dbReference type="GO" id="GO:0003824">
    <property type="term" value="F:catalytic activity"/>
    <property type="evidence" value="ECO:0007669"/>
    <property type="project" value="InterPro"/>
</dbReference>
<dbReference type="Pfam" id="PF14529">
    <property type="entry name" value="Exo_endo_phos_2"/>
    <property type="match status" value="1"/>
</dbReference>
<dbReference type="AlphaFoldDB" id="A0A821WDP6"/>
<dbReference type="Gene3D" id="3.60.10.10">
    <property type="entry name" value="Endonuclease/exonuclease/phosphatase"/>
    <property type="match status" value="1"/>
</dbReference>
<dbReference type="InterPro" id="IPR036691">
    <property type="entry name" value="Endo/exonu/phosph_ase_sf"/>
</dbReference>
<dbReference type="InterPro" id="IPR000477">
    <property type="entry name" value="RT_dom"/>
</dbReference>
<dbReference type="PANTHER" id="PTHR19446">
    <property type="entry name" value="REVERSE TRANSCRIPTASES"/>
    <property type="match status" value="1"/>
</dbReference>
<sequence>LSILLWNCESLHTHVSDLDLLLSLYCPHVCILTGAGKQIRKLPHVPNYNWYSKEGSNSYGGVACLIQNNLATRVSDESVNFLLLEIEILKEKIYIGAVYIPPNCTPPLDLFDRNKNKDIFIFGDFNAKHESWQCNNNNVSGNRLKEWIDENGFEILHCGSTTSKKSNSIIDFGIGKDTEKWSIRRLDEGTSDHYPVLFLSPFTANDKEVFRKTNWKIITFFLCMIYPYWNSLVYNFEYNAFFNIFSEFLAALCDRCSEYENIKKFRPPWPSFLVNLAKSVNKMKRKFRRTRFLGDYQNFTDARNLYAEEKIKYEQHKVEKKIENMKEGNNIWSHVRNLFRPYTPSFQGLTTKTEIIRDNQKIANRLAKYYKKHFSEPEYDNKNLFHIECIEAYKRIEETASIALGQIKFDEVRMYWQNLKAKKSLDSTDTSALLLKNLPHEYLNIITTLFNKCAEAGEFFEKGKIAKGICLSKEGSFPNENRLRSISLLPNLAKIFEKIIAERIEKWCKEQGVYVDEQSGFTESRRLQTRIVAMMEDLKLTIAASNRPALTIFVDFATAFDRMWYPALMKSLEKLDMPLELRKWVFNWLQNRKMYISHGDAKSRIFNISVGAPQGSVLAALLFRLHVFFLPSYFPQITCHLFADDLTMTINGAIERKLTDNLIYVQDQAK</sequence>
<feature type="domain" description="Reverse transcriptase" evidence="1">
    <location>
        <begin position="452"/>
        <end position="670"/>
    </location>
</feature>
<dbReference type="InterPro" id="IPR005135">
    <property type="entry name" value="Endo/exonuclease/phosphatase"/>
</dbReference>
<dbReference type="PROSITE" id="PS50878">
    <property type="entry name" value="RT_POL"/>
    <property type="match status" value="1"/>
</dbReference>
<feature type="non-terminal residue" evidence="2">
    <location>
        <position position="670"/>
    </location>
</feature>
<comment type="caution">
    <text evidence="2">The sequence shown here is derived from an EMBL/GenBank/DDBJ whole genome shotgun (WGS) entry which is preliminary data.</text>
</comment>
<gene>
    <name evidence="2" type="ORF">TOA249_LOCUS32079</name>
</gene>
<dbReference type="EMBL" id="CAJOBS010007285">
    <property type="protein sequence ID" value="CAF4920666.1"/>
    <property type="molecule type" value="Genomic_DNA"/>
</dbReference>
<evidence type="ECO:0000313" key="3">
    <source>
        <dbReference type="Proteomes" id="UP000663838"/>
    </source>
</evidence>
<proteinExistence type="predicted"/>
<protein>
    <recommendedName>
        <fullName evidence="1">Reverse transcriptase domain-containing protein</fullName>
    </recommendedName>
</protein>
<dbReference type="Pfam" id="PF00078">
    <property type="entry name" value="RVT_1"/>
    <property type="match status" value="1"/>
</dbReference>
<accession>A0A821WDP6</accession>
<feature type="non-terminal residue" evidence="2">
    <location>
        <position position="1"/>
    </location>
</feature>
<evidence type="ECO:0000313" key="2">
    <source>
        <dbReference type="EMBL" id="CAF4920666.1"/>
    </source>
</evidence>